<evidence type="ECO:0000313" key="3">
    <source>
        <dbReference type="Proteomes" id="UP000326687"/>
    </source>
</evidence>
<comment type="caution">
    <text evidence="2">The sequence shown here is derived from an EMBL/GenBank/DDBJ whole genome shotgun (WGS) entry which is preliminary data.</text>
</comment>
<dbReference type="Proteomes" id="UP000326687">
    <property type="component" value="Unassembled WGS sequence"/>
</dbReference>
<evidence type="ECO:0000313" key="2">
    <source>
        <dbReference type="EMBL" id="KAB0300139.1"/>
    </source>
</evidence>
<evidence type="ECO:0008006" key="4">
    <source>
        <dbReference type="Google" id="ProtNLM"/>
    </source>
</evidence>
<feature type="transmembrane region" description="Helical" evidence="1">
    <location>
        <begin position="5"/>
        <end position="22"/>
    </location>
</feature>
<keyword evidence="1" id="KW-1133">Transmembrane helix</keyword>
<dbReference type="AlphaFoldDB" id="A0A5N3S0K0"/>
<protein>
    <recommendedName>
        <fullName evidence="4">DUF4760 domain-containing protein</fullName>
    </recommendedName>
</protein>
<feature type="transmembrane region" description="Helical" evidence="1">
    <location>
        <begin position="34"/>
        <end position="58"/>
    </location>
</feature>
<evidence type="ECO:0000256" key="1">
    <source>
        <dbReference type="SAM" id="Phobius"/>
    </source>
</evidence>
<organism evidence="2 3">
    <name type="scientific">Vibrio fortis</name>
    <dbReference type="NCBI Taxonomy" id="212667"/>
    <lineage>
        <taxon>Bacteria</taxon>
        <taxon>Pseudomonadati</taxon>
        <taxon>Pseudomonadota</taxon>
        <taxon>Gammaproteobacteria</taxon>
        <taxon>Vibrionales</taxon>
        <taxon>Vibrionaceae</taxon>
        <taxon>Vibrio</taxon>
    </lineage>
</organism>
<accession>A0A5N3S0K0</accession>
<name>A0A5N3S0K0_9VIBR</name>
<dbReference type="EMBL" id="VXDD01000005">
    <property type="protein sequence ID" value="KAB0300139.1"/>
    <property type="molecule type" value="Genomic_DNA"/>
</dbReference>
<keyword evidence="1" id="KW-0812">Transmembrane</keyword>
<sequence>MSERLLVICIFICSGFAILPFLNLPTLETNTTFIASYGSYLSGTVAPMIALFAFWAVLKTINYQQEQIAQLSIDSQKQEIIRCLEKLEVQIKECLTNHNVPVRLEDEDEAEVSEYTLYQLMTMLFFSTMYTQRIKKSSYYKEKSRGKTDYMIFESVCMTTLYISRMADYIAAYRKLSDDKFVTGFYYDKYRELAKRLHNLEYLNSDKYEFWREKPETKPQLDLK</sequence>
<dbReference type="RefSeq" id="WP_150897548.1">
    <property type="nucleotide sequence ID" value="NZ_VXDD01000005.1"/>
</dbReference>
<keyword evidence="1" id="KW-0472">Membrane</keyword>
<reference evidence="2 3" key="1">
    <citation type="submission" date="2019-09" db="EMBL/GenBank/DDBJ databases">
        <title>Vibrio Fortis S7-72.</title>
        <authorList>
            <person name="Das S.K."/>
        </authorList>
    </citation>
    <scope>NUCLEOTIDE SEQUENCE [LARGE SCALE GENOMIC DNA]</scope>
    <source>
        <strain evidence="2 3">S7-72</strain>
    </source>
</reference>
<proteinExistence type="predicted"/>
<gene>
    <name evidence="2" type="ORF">F2Z80_23830</name>
</gene>